<dbReference type="PANTHER" id="PTHR46796">
    <property type="entry name" value="HTH-TYPE TRANSCRIPTIONAL ACTIVATOR RHAS-RELATED"/>
    <property type="match status" value="1"/>
</dbReference>
<dbReference type="SMART" id="SM00342">
    <property type="entry name" value="HTH_ARAC"/>
    <property type="match status" value="1"/>
</dbReference>
<reference evidence="6 7" key="1">
    <citation type="submission" date="2017-10" db="EMBL/GenBank/DDBJ databases">
        <title>Complete Genome Sequence of Faecalibacterium prausnitzii isolated from the gut of healthy adult Indian.</title>
        <authorList>
            <person name="Bag S."/>
            <person name="Ghosh T.S."/>
            <person name="Das B."/>
        </authorList>
    </citation>
    <scope>NUCLEOTIDE SEQUENCE [LARGE SCALE GENOMIC DNA]</scope>
    <source>
        <strain evidence="6 7">Indica</strain>
    </source>
</reference>
<dbReference type="InterPro" id="IPR009057">
    <property type="entry name" value="Homeodomain-like_sf"/>
</dbReference>
<feature type="domain" description="HTH araC/xylS-type" evidence="5">
    <location>
        <begin position="208"/>
        <end position="305"/>
    </location>
</feature>
<evidence type="ECO:0000256" key="4">
    <source>
        <dbReference type="SAM" id="SignalP"/>
    </source>
</evidence>
<dbReference type="GO" id="GO:0003700">
    <property type="term" value="F:DNA-binding transcription factor activity"/>
    <property type="evidence" value="ECO:0007669"/>
    <property type="project" value="InterPro"/>
</dbReference>
<keyword evidence="2" id="KW-0238">DNA-binding</keyword>
<dbReference type="InterPro" id="IPR018060">
    <property type="entry name" value="HTH_AraC"/>
</dbReference>
<name>A0A291T809_9FIRM</name>
<dbReference type="PANTHER" id="PTHR46796:SF6">
    <property type="entry name" value="ARAC SUBFAMILY"/>
    <property type="match status" value="1"/>
</dbReference>
<organism evidence="6 7">
    <name type="scientific">Faecalibacterium prausnitzii</name>
    <dbReference type="NCBI Taxonomy" id="853"/>
    <lineage>
        <taxon>Bacteria</taxon>
        <taxon>Bacillati</taxon>
        <taxon>Bacillota</taxon>
        <taxon>Clostridia</taxon>
        <taxon>Eubacteriales</taxon>
        <taxon>Oscillospiraceae</taxon>
        <taxon>Faecalibacterium</taxon>
    </lineage>
</organism>
<dbReference type="Pfam" id="PF12833">
    <property type="entry name" value="HTH_18"/>
    <property type="match status" value="1"/>
</dbReference>
<evidence type="ECO:0000256" key="2">
    <source>
        <dbReference type="ARBA" id="ARBA00023125"/>
    </source>
</evidence>
<dbReference type="InterPro" id="IPR050204">
    <property type="entry name" value="AraC_XylS_family_regulators"/>
</dbReference>
<dbReference type="Gene3D" id="1.10.10.60">
    <property type="entry name" value="Homeodomain-like"/>
    <property type="match status" value="2"/>
</dbReference>
<dbReference type="GO" id="GO:0043565">
    <property type="term" value="F:sequence-specific DNA binding"/>
    <property type="evidence" value="ECO:0007669"/>
    <property type="project" value="InterPro"/>
</dbReference>
<sequence length="312" mass="35855">MIENYRKLMYYAIMTVVLFSCVQQTVASDSSTEGILVNYTAKRYLFEQSTVREFFSGAYYDLFLVMRGSGVFRCSEVVLPAQQQNLIILKPGQGGRLEYAGAYGPLEIIRVQLSPQMLAQLSDEDTNFEKSFNVVPFQQVAVRPDSQIYMLLKNLARKLLVLPQESSQFGAAAFEHGILQMFVVLALRACIHAEFHTASVSRHHLMLDEVFLFIQAHLTEELTLERLEKEFFVSREHIAREFKRQTGQTVHRYIVKARLDRCCALIEQGLPITEVYKTSGFGGYNHFFRAFKKEYGMTPKEYFSTTRQDARG</sequence>
<keyword evidence="3" id="KW-0804">Transcription</keyword>
<dbReference type="Proteomes" id="UP000223709">
    <property type="component" value="Chromosome"/>
</dbReference>
<dbReference type="EMBL" id="CP023819">
    <property type="protein sequence ID" value="ATL89303.1"/>
    <property type="molecule type" value="Genomic_DNA"/>
</dbReference>
<dbReference type="PROSITE" id="PS01124">
    <property type="entry name" value="HTH_ARAC_FAMILY_2"/>
    <property type="match status" value="1"/>
</dbReference>
<dbReference type="SUPFAM" id="SSF46689">
    <property type="entry name" value="Homeodomain-like"/>
    <property type="match status" value="2"/>
</dbReference>
<dbReference type="AlphaFoldDB" id="A0A291T809"/>
<evidence type="ECO:0000313" key="6">
    <source>
        <dbReference type="EMBL" id="ATL89303.1"/>
    </source>
</evidence>
<evidence type="ECO:0000313" key="7">
    <source>
        <dbReference type="Proteomes" id="UP000223709"/>
    </source>
</evidence>
<evidence type="ECO:0000256" key="3">
    <source>
        <dbReference type="ARBA" id="ARBA00023163"/>
    </source>
</evidence>
<evidence type="ECO:0000256" key="1">
    <source>
        <dbReference type="ARBA" id="ARBA00023015"/>
    </source>
</evidence>
<gene>
    <name evidence="6" type="ORF">CRH10_02760</name>
</gene>
<keyword evidence="1" id="KW-0805">Transcription regulation</keyword>
<evidence type="ECO:0000259" key="5">
    <source>
        <dbReference type="PROSITE" id="PS01124"/>
    </source>
</evidence>
<protein>
    <submittedName>
        <fullName evidence="6">AraC family transcriptional regulator</fullName>
    </submittedName>
</protein>
<proteinExistence type="predicted"/>
<feature type="chain" id="PRO_5013285087" evidence="4">
    <location>
        <begin position="28"/>
        <end position="312"/>
    </location>
</feature>
<dbReference type="PROSITE" id="PS51257">
    <property type="entry name" value="PROKAR_LIPOPROTEIN"/>
    <property type="match status" value="1"/>
</dbReference>
<accession>A0A291T809</accession>
<feature type="signal peptide" evidence="4">
    <location>
        <begin position="1"/>
        <end position="27"/>
    </location>
</feature>
<keyword evidence="4" id="KW-0732">Signal</keyword>